<feature type="signal peptide" evidence="1">
    <location>
        <begin position="1"/>
        <end position="25"/>
    </location>
</feature>
<comment type="caution">
    <text evidence="2">The sequence shown here is derived from an EMBL/GenBank/DDBJ whole genome shotgun (WGS) entry which is preliminary data.</text>
</comment>
<accession>A0A9P4UZI7</accession>
<evidence type="ECO:0000313" key="3">
    <source>
        <dbReference type="Proteomes" id="UP000799444"/>
    </source>
</evidence>
<gene>
    <name evidence="2" type="ORF">EJ04DRAFT_48839</name>
</gene>
<reference evidence="2" key="1">
    <citation type="journal article" date="2020" name="Stud. Mycol.">
        <title>101 Dothideomycetes genomes: a test case for predicting lifestyles and emergence of pathogens.</title>
        <authorList>
            <person name="Haridas S."/>
            <person name="Albert R."/>
            <person name="Binder M."/>
            <person name="Bloem J."/>
            <person name="Labutti K."/>
            <person name="Salamov A."/>
            <person name="Andreopoulos B."/>
            <person name="Baker S."/>
            <person name="Barry K."/>
            <person name="Bills G."/>
            <person name="Bluhm B."/>
            <person name="Cannon C."/>
            <person name="Castanera R."/>
            <person name="Culley D."/>
            <person name="Daum C."/>
            <person name="Ezra D."/>
            <person name="Gonzalez J."/>
            <person name="Henrissat B."/>
            <person name="Kuo A."/>
            <person name="Liang C."/>
            <person name="Lipzen A."/>
            <person name="Lutzoni F."/>
            <person name="Magnuson J."/>
            <person name="Mondo S."/>
            <person name="Nolan M."/>
            <person name="Ohm R."/>
            <person name="Pangilinan J."/>
            <person name="Park H.-J."/>
            <person name="Ramirez L."/>
            <person name="Alfaro M."/>
            <person name="Sun H."/>
            <person name="Tritt A."/>
            <person name="Yoshinaga Y."/>
            <person name="Zwiers L.-H."/>
            <person name="Turgeon B."/>
            <person name="Goodwin S."/>
            <person name="Spatafora J."/>
            <person name="Crous P."/>
            <person name="Grigoriev I."/>
        </authorList>
    </citation>
    <scope>NUCLEOTIDE SEQUENCE</scope>
    <source>
        <strain evidence="2">CBS 125425</strain>
    </source>
</reference>
<evidence type="ECO:0000256" key="1">
    <source>
        <dbReference type="SAM" id="SignalP"/>
    </source>
</evidence>
<keyword evidence="1" id="KW-0732">Signal</keyword>
<feature type="chain" id="PRO_5040360219" evidence="1">
    <location>
        <begin position="26"/>
        <end position="184"/>
    </location>
</feature>
<dbReference type="EMBL" id="ML996222">
    <property type="protein sequence ID" value="KAF2730260.1"/>
    <property type="molecule type" value="Genomic_DNA"/>
</dbReference>
<protein>
    <submittedName>
        <fullName evidence="2">Uncharacterized protein</fullName>
    </submittedName>
</protein>
<dbReference type="OrthoDB" id="3650120at2759"/>
<sequence length="184" mass="20918">MPIHFSSFMLSFFTILLCSLHCASALSLDRSQQPLLSTTQRVPNHAAAVLLDIVEAEAENERYVELPLRERVLSGAPSATRMWISQCAVLTWEAGAQLPRLPKYVRIVGLLDTQRQSSSLDQLSRTICRVYPAFSREEQATFRSMGEPDLSWPWFTVEDGAVLFQETSSRWFLAGREIESYECR</sequence>
<evidence type="ECO:0000313" key="2">
    <source>
        <dbReference type="EMBL" id="KAF2730260.1"/>
    </source>
</evidence>
<keyword evidence="3" id="KW-1185">Reference proteome</keyword>
<proteinExistence type="predicted"/>
<dbReference type="Proteomes" id="UP000799444">
    <property type="component" value="Unassembled WGS sequence"/>
</dbReference>
<name>A0A9P4UZI7_9PLEO</name>
<organism evidence="2 3">
    <name type="scientific">Polyplosphaeria fusca</name>
    <dbReference type="NCBI Taxonomy" id="682080"/>
    <lineage>
        <taxon>Eukaryota</taxon>
        <taxon>Fungi</taxon>
        <taxon>Dikarya</taxon>
        <taxon>Ascomycota</taxon>
        <taxon>Pezizomycotina</taxon>
        <taxon>Dothideomycetes</taxon>
        <taxon>Pleosporomycetidae</taxon>
        <taxon>Pleosporales</taxon>
        <taxon>Tetraplosphaeriaceae</taxon>
        <taxon>Polyplosphaeria</taxon>
    </lineage>
</organism>
<dbReference type="AlphaFoldDB" id="A0A9P4UZI7"/>